<keyword evidence="1" id="KW-1133">Transmembrane helix</keyword>
<keyword evidence="3" id="KW-1185">Reference proteome</keyword>
<accession>A0A1I1DLE4</accession>
<proteinExistence type="predicted"/>
<dbReference type="OrthoDB" id="157388at2157"/>
<evidence type="ECO:0000313" key="2">
    <source>
        <dbReference type="EMBL" id="SFB73540.1"/>
    </source>
</evidence>
<reference evidence="3" key="1">
    <citation type="submission" date="2016-10" db="EMBL/GenBank/DDBJ databases">
        <authorList>
            <person name="Varghese N."/>
            <person name="Submissions S."/>
        </authorList>
    </citation>
    <scope>NUCLEOTIDE SEQUENCE [LARGE SCALE GENOMIC DNA]</scope>
    <source>
        <strain evidence="3">DSM 13078</strain>
    </source>
</reference>
<organism evidence="2 3">
    <name type="scientific">Natronobacterium haloterrestre</name>
    <name type="common">Halobiforma haloterrestris</name>
    <dbReference type="NCBI Taxonomy" id="148448"/>
    <lineage>
        <taxon>Archaea</taxon>
        <taxon>Methanobacteriati</taxon>
        <taxon>Methanobacteriota</taxon>
        <taxon>Stenosarchaea group</taxon>
        <taxon>Halobacteria</taxon>
        <taxon>Halobacteriales</taxon>
        <taxon>Natrialbaceae</taxon>
        <taxon>Natronobacterium</taxon>
    </lineage>
</organism>
<keyword evidence="1" id="KW-0472">Membrane</keyword>
<dbReference type="EMBL" id="FOKW01000001">
    <property type="protein sequence ID" value="SFB73540.1"/>
    <property type="molecule type" value="Genomic_DNA"/>
</dbReference>
<evidence type="ECO:0000313" key="3">
    <source>
        <dbReference type="Proteomes" id="UP000199161"/>
    </source>
</evidence>
<dbReference type="RefSeq" id="WP_089785158.1">
    <property type="nucleotide sequence ID" value="NZ_FOKW01000001.1"/>
</dbReference>
<feature type="transmembrane region" description="Helical" evidence="1">
    <location>
        <begin position="52"/>
        <end position="70"/>
    </location>
</feature>
<feature type="transmembrane region" description="Helical" evidence="1">
    <location>
        <begin position="12"/>
        <end position="32"/>
    </location>
</feature>
<dbReference type="AlphaFoldDB" id="A0A1I1DLE4"/>
<evidence type="ECO:0000256" key="1">
    <source>
        <dbReference type="SAM" id="Phobius"/>
    </source>
</evidence>
<gene>
    <name evidence="2" type="ORF">SAMN05444422_101586</name>
</gene>
<dbReference type="Proteomes" id="UP000199161">
    <property type="component" value="Unassembled WGS sequence"/>
</dbReference>
<protein>
    <submittedName>
        <fullName evidence="2">Uncharacterized protein</fullName>
    </submittedName>
</protein>
<keyword evidence="1" id="KW-0812">Transmembrane</keyword>
<name>A0A1I1DLE4_NATHA</name>
<sequence>MGFRTAVEHNPLVAFGLLFAAVWTGVVGVQIVSQMRGVTPGSWVGQHGFGGLMGLIVMGAFLALVLVAFAELGEPDPAPAEWPPEE</sequence>